<organism evidence="2 3">
    <name type="scientific">Acinetobacter indicus</name>
    <dbReference type="NCBI Taxonomy" id="756892"/>
    <lineage>
        <taxon>Bacteria</taxon>
        <taxon>Pseudomonadati</taxon>
        <taxon>Pseudomonadota</taxon>
        <taxon>Gammaproteobacteria</taxon>
        <taxon>Moraxellales</taxon>
        <taxon>Moraxellaceae</taxon>
        <taxon>Acinetobacter</taxon>
    </lineage>
</organism>
<feature type="region of interest" description="Disordered" evidence="1">
    <location>
        <begin position="1"/>
        <end position="53"/>
    </location>
</feature>
<gene>
    <name evidence="2" type="ORF">FSC09_10980</name>
</gene>
<dbReference type="PANTHER" id="PTHR21525:SF9">
    <property type="entry name" value="CHANNEL_COLICIN DOMAIN-CONTAINING PROTEIN"/>
    <property type="match status" value="1"/>
</dbReference>
<accession>A0A6C0Y595</accession>
<feature type="compositionally biased region" description="Low complexity" evidence="1">
    <location>
        <begin position="20"/>
        <end position="45"/>
    </location>
</feature>
<protein>
    <submittedName>
        <fullName evidence="2">Uncharacterized protein</fullName>
    </submittedName>
</protein>
<dbReference type="RefSeq" id="WP_016659900.1">
    <property type="nucleotide sequence ID" value="NZ_CP044018.1"/>
</dbReference>
<name>A0A6C0Y595_9GAMM</name>
<feature type="compositionally biased region" description="Basic and acidic residues" evidence="1">
    <location>
        <begin position="7"/>
        <end position="19"/>
    </location>
</feature>
<evidence type="ECO:0000313" key="2">
    <source>
        <dbReference type="EMBL" id="QIC70895.1"/>
    </source>
</evidence>
<sequence length="186" mass="20402">MTNPEIETQRQQEQKREQVKQLPKQQQQQLNANPKTGETGTHPVGTGVGAVGGAATGAAVGATTGPIGAVVGGTIGAVVGGLVGKTAAEAENPTEGDEDIYWREHSQSQPYYTSLQNTHPDLSYERDYQAAYRVGYAQRSRYEPGTRFEDVEPDLRSEWESTKGDTRLAWEDAKHAVRDAWNRMTR</sequence>
<evidence type="ECO:0000313" key="3">
    <source>
        <dbReference type="Proteomes" id="UP000503440"/>
    </source>
</evidence>
<evidence type="ECO:0000256" key="1">
    <source>
        <dbReference type="SAM" id="MobiDB-lite"/>
    </source>
</evidence>
<dbReference type="PANTHER" id="PTHR21525">
    <property type="entry name" value="MOTILE SPERM PROTEIN"/>
    <property type="match status" value="1"/>
</dbReference>
<dbReference type="Proteomes" id="UP000503440">
    <property type="component" value="Chromosome"/>
</dbReference>
<reference evidence="2 3" key="1">
    <citation type="submission" date="2019-09" db="EMBL/GenBank/DDBJ databases">
        <title>Non-baumannii Acinetobacter spp. carrying blaNDM-1 isolated in China.</title>
        <authorList>
            <person name="Cui C."/>
            <person name="Chen C."/>
            <person name="Sun J."/>
            <person name="Liu Y."/>
        </authorList>
    </citation>
    <scope>NUCLEOTIDE SEQUENCE [LARGE SCALE GENOMIC DNA]</scope>
    <source>
        <strain evidence="2 3">B18</strain>
    </source>
</reference>
<dbReference type="AlphaFoldDB" id="A0A6C0Y595"/>
<dbReference type="GeneID" id="69465231"/>
<dbReference type="EMBL" id="CP044455">
    <property type="protein sequence ID" value="QIC70895.1"/>
    <property type="molecule type" value="Genomic_DNA"/>
</dbReference>
<proteinExistence type="predicted"/>